<feature type="domain" description="RlmI-like PUA" evidence="9">
    <location>
        <begin position="31"/>
        <end position="97"/>
    </location>
</feature>
<feature type="domain" description="S-adenosylmethionine-dependent methyltransferase" evidence="8">
    <location>
        <begin position="197"/>
        <end position="361"/>
    </location>
</feature>
<evidence type="ECO:0000256" key="1">
    <source>
        <dbReference type="ARBA" id="ARBA00004496"/>
    </source>
</evidence>
<dbReference type="InterPro" id="IPR015947">
    <property type="entry name" value="PUA-like_sf"/>
</dbReference>
<dbReference type="PANTHER" id="PTHR42873:SF1">
    <property type="entry name" value="S-ADENOSYLMETHIONINE-DEPENDENT METHYLTRANSFERASE DOMAIN-CONTAINING PROTEIN"/>
    <property type="match status" value="1"/>
</dbReference>
<dbReference type="CDD" id="cd02440">
    <property type="entry name" value="AdoMet_MTases"/>
    <property type="match status" value="1"/>
</dbReference>
<dbReference type="PROSITE" id="PS50890">
    <property type="entry name" value="PUA"/>
    <property type="match status" value="1"/>
</dbReference>
<reference evidence="10 11" key="1">
    <citation type="submission" date="2019-03" db="EMBL/GenBank/DDBJ databases">
        <title>Genomic Encyclopedia of Type Strains, Phase IV (KMG-IV): sequencing the most valuable type-strain genomes for metagenomic binning, comparative biology and taxonomic classification.</title>
        <authorList>
            <person name="Goeker M."/>
        </authorList>
    </citation>
    <scope>NUCLEOTIDE SEQUENCE [LARGE SCALE GENOMIC DNA]</scope>
    <source>
        <strain evidence="10 11">DSM 5604</strain>
    </source>
</reference>
<dbReference type="GO" id="GO:0003723">
    <property type="term" value="F:RNA binding"/>
    <property type="evidence" value="ECO:0007669"/>
    <property type="project" value="InterPro"/>
</dbReference>
<dbReference type="AlphaFoldDB" id="A0A4R6X3I5"/>
<keyword evidence="11" id="KW-1185">Reference proteome</keyword>
<evidence type="ECO:0000259" key="9">
    <source>
        <dbReference type="Pfam" id="PF17785"/>
    </source>
</evidence>
<organism evidence="10 11">
    <name type="scientific">Marinomonas communis</name>
    <dbReference type="NCBI Taxonomy" id="28254"/>
    <lineage>
        <taxon>Bacteria</taxon>
        <taxon>Pseudomonadati</taxon>
        <taxon>Pseudomonadota</taxon>
        <taxon>Gammaproteobacteria</taxon>
        <taxon>Oceanospirillales</taxon>
        <taxon>Oceanospirillaceae</taxon>
        <taxon>Marinomonas</taxon>
    </lineage>
</organism>
<dbReference type="InterPro" id="IPR036974">
    <property type="entry name" value="PUA_sf"/>
</dbReference>
<keyword evidence="5 10" id="KW-0808">Transferase</keyword>
<dbReference type="EMBL" id="SNZA01000007">
    <property type="protein sequence ID" value="TDR05852.1"/>
    <property type="molecule type" value="Genomic_DNA"/>
</dbReference>
<gene>
    <name evidence="10" type="ORF">C8D85_3373</name>
</gene>
<dbReference type="SUPFAM" id="SSF88697">
    <property type="entry name" value="PUA domain-like"/>
    <property type="match status" value="1"/>
</dbReference>
<dbReference type="InterPro" id="IPR041532">
    <property type="entry name" value="RlmI-like_PUA"/>
</dbReference>
<dbReference type="Proteomes" id="UP000295729">
    <property type="component" value="Unassembled WGS sequence"/>
</dbReference>
<dbReference type="Pfam" id="PF17785">
    <property type="entry name" value="PUA_3"/>
    <property type="match status" value="1"/>
</dbReference>
<accession>A0A4R6X3I5</accession>
<keyword evidence="6" id="KW-0949">S-adenosyl-L-methionine</keyword>
<dbReference type="InterPro" id="IPR029063">
    <property type="entry name" value="SAM-dependent_MTases_sf"/>
</dbReference>
<dbReference type="GO" id="GO:0008168">
    <property type="term" value="F:methyltransferase activity"/>
    <property type="evidence" value="ECO:0007669"/>
    <property type="project" value="UniProtKB-KW"/>
</dbReference>
<dbReference type="Gene3D" id="3.30.750.80">
    <property type="entry name" value="RNA methyltransferase domain (HRMD) like"/>
    <property type="match status" value="1"/>
</dbReference>
<evidence type="ECO:0000256" key="7">
    <source>
        <dbReference type="ARBA" id="ARBA00038091"/>
    </source>
</evidence>
<evidence type="ECO:0000256" key="3">
    <source>
        <dbReference type="ARBA" id="ARBA00022552"/>
    </source>
</evidence>
<evidence type="ECO:0000313" key="11">
    <source>
        <dbReference type="Proteomes" id="UP000295729"/>
    </source>
</evidence>
<dbReference type="GO" id="GO:0032259">
    <property type="term" value="P:methylation"/>
    <property type="evidence" value="ECO:0007669"/>
    <property type="project" value="UniProtKB-KW"/>
</dbReference>
<protein>
    <submittedName>
        <fullName evidence="10">23S rRNA (Cytosine1962-C5)-methyltransferase</fullName>
    </submittedName>
</protein>
<keyword evidence="4 10" id="KW-0489">Methyltransferase</keyword>
<evidence type="ECO:0000256" key="6">
    <source>
        <dbReference type="ARBA" id="ARBA00022691"/>
    </source>
</evidence>
<name>A0A4R6X3I5_9GAMM</name>
<dbReference type="GO" id="GO:0006364">
    <property type="term" value="P:rRNA processing"/>
    <property type="evidence" value="ECO:0007669"/>
    <property type="project" value="UniProtKB-KW"/>
</dbReference>
<evidence type="ECO:0000259" key="8">
    <source>
        <dbReference type="Pfam" id="PF10672"/>
    </source>
</evidence>
<evidence type="ECO:0000256" key="5">
    <source>
        <dbReference type="ARBA" id="ARBA00022679"/>
    </source>
</evidence>
<dbReference type="SUPFAM" id="SSF53335">
    <property type="entry name" value="S-adenosyl-L-methionine-dependent methyltransferases"/>
    <property type="match status" value="1"/>
</dbReference>
<comment type="caution">
    <text evidence="10">The sequence shown here is derived from an EMBL/GenBank/DDBJ whole genome shotgun (WGS) entry which is preliminary data.</text>
</comment>
<dbReference type="Pfam" id="PF10672">
    <property type="entry name" value="Methyltrans_SAM"/>
    <property type="match status" value="1"/>
</dbReference>
<dbReference type="InterPro" id="IPR019614">
    <property type="entry name" value="SAM-dep_methyl-trfase"/>
</dbReference>
<keyword evidence="2" id="KW-0963">Cytoplasm</keyword>
<dbReference type="Gene3D" id="2.30.130.10">
    <property type="entry name" value="PUA domain"/>
    <property type="match status" value="1"/>
</dbReference>
<evidence type="ECO:0000313" key="10">
    <source>
        <dbReference type="EMBL" id="TDR05852.1"/>
    </source>
</evidence>
<proteinExistence type="inferred from homology"/>
<evidence type="ECO:0000256" key="4">
    <source>
        <dbReference type="ARBA" id="ARBA00022603"/>
    </source>
</evidence>
<dbReference type="CDD" id="cd11572">
    <property type="entry name" value="RlmI_M_like"/>
    <property type="match status" value="1"/>
</dbReference>
<keyword evidence="3" id="KW-0698">rRNA processing</keyword>
<dbReference type="GO" id="GO:0005737">
    <property type="term" value="C:cytoplasm"/>
    <property type="evidence" value="ECO:0007669"/>
    <property type="project" value="UniProtKB-SubCell"/>
</dbReference>
<evidence type="ECO:0000256" key="2">
    <source>
        <dbReference type="ARBA" id="ARBA00022490"/>
    </source>
</evidence>
<dbReference type="Gene3D" id="3.40.50.150">
    <property type="entry name" value="Vaccinia Virus protein VP39"/>
    <property type="match status" value="1"/>
</dbReference>
<dbReference type="PANTHER" id="PTHR42873">
    <property type="entry name" value="RIBOSOMAL RNA LARGE SUBUNIT METHYLTRANSFERASE"/>
    <property type="match status" value="1"/>
</dbReference>
<dbReference type="CDD" id="cd21153">
    <property type="entry name" value="PUA_RlmI"/>
    <property type="match status" value="1"/>
</dbReference>
<sequence length="425" mass="47550">MAELHCERRNQRPNIYNSVFYETLVSTLSVIRLKGQADRRLRAGHQWIYSNEVNTDATPLKQFNAGDQVIVETAHGKPLGVAMINPNTLICGRLISRSTDTVLNKSTIVHRLKIALSLRDSVYPEPYYRLVFGDSDGLSGLVVDRFADILVVQISTAGIERVKNEVIEALQEVVKPSAILMKNDGKMRNVEGLDTYVEEVFGHVPEVVYLKENDVLFQAPVWDGQKTGWFYDHRENRKTMQTFCSGKKVLDVFSYVGGWGVQAAAAGATEVTFIDASEAALDHVDANLALNQYEGESNLMQGDAFEAMNALIEEKQRFDVVVMDPPAFIARRKDIKAGEGAYHRANQLAMRLVAKGGILVSGSCSMHLETGRLHDIVRSNSRQLERFSQLVYRGTQAPDHPVHPAIPETEYLKALFYRVHNNMGL</sequence>
<comment type="similarity">
    <text evidence="7">Belongs to the methyltransferase superfamily. RlmI family.</text>
</comment>
<comment type="subcellular location">
    <subcellularLocation>
        <location evidence="1">Cytoplasm</location>
    </subcellularLocation>
</comment>